<protein>
    <submittedName>
        <fullName evidence="2">Uncharacterized protein</fullName>
    </submittedName>
</protein>
<dbReference type="WBParaSite" id="TREG1_134260.1">
    <property type="protein sequence ID" value="TREG1_134260.1"/>
    <property type="gene ID" value="TREG1_134260"/>
</dbReference>
<organism evidence="1 2">
    <name type="scientific">Trichobilharzia regenti</name>
    <name type="common">Nasal bird schistosome</name>
    <dbReference type="NCBI Taxonomy" id="157069"/>
    <lineage>
        <taxon>Eukaryota</taxon>
        <taxon>Metazoa</taxon>
        <taxon>Spiralia</taxon>
        <taxon>Lophotrochozoa</taxon>
        <taxon>Platyhelminthes</taxon>
        <taxon>Trematoda</taxon>
        <taxon>Digenea</taxon>
        <taxon>Strigeidida</taxon>
        <taxon>Schistosomatoidea</taxon>
        <taxon>Schistosomatidae</taxon>
        <taxon>Trichobilharzia</taxon>
    </lineage>
</organism>
<reference evidence="1" key="1">
    <citation type="submission" date="2022-06" db="EMBL/GenBank/DDBJ databases">
        <authorList>
            <person name="Berger JAMES D."/>
            <person name="Berger JAMES D."/>
        </authorList>
    </citation>
    <scope>NUCLEOTIDE SEQUENCE [LARGE SCALE GENOMIC DNA]</scope>
</reference>
<proteinExistence type="predicted"/>
<evidence type="ECO:0000313" key="1">
    <source>
        <dbReference type="Proteomes" id="UP000050795"/>
    </source>
</evidence>
<dbReference type="AlphaFoldDB" id="A0AA85J8Q7"/>
<evidence type="ECO:0000313" key="2">
    <source>
        <dbReference type="WBParaSite" id="TREG1_134260.1"/>
    </source>
</evidence>
<accession>A0AA85J8Q7</accession>
<keyword evidence="1" id="KW-1185">Reference proteome</keyword>
<dbReference type="Proteomes" id="UP000050795">
    <property type="component" value="Unassembled WGS sequence"/>
</dbReference>
<name>A0AA85J8Q7_TRIRE</name>
<sequence length="104" mass="11944">MEPTGYIGRRAPCPRGFKNTIQPAWLRKGNSGSIRSAVIEHLLNTDHSISTNASWFKVIYRVKNNLSKTIRFRLLCITEALAIHIEKLELCIQKRITQPLLLSW</sequence>
<reference evidence="2" key="2">
    <citation type="submission" date="2023-11" db="UniProtKB">
        <authorList>
            <consortium name="WormBaseParasite"/>
        </authorList>
    </citation>
    <scope>IDENTIFICATION</scope>
</reference>